<dbReference type="EMBL" id="ML208273">
    <property type="protein sequence ID" value="TFK73698.1"/>
    <property type="molecule type" value="Genomic_DNA"/>
</dbReference>
<reference evidence="1 2" key="1">
    <citation type="journal article" date="2019" name="Nat. Ecol. Evol.">
        <title>Megaphylogeny resolves global patterns of mushroom evolution.</title>
        <authorList>
            <person name="Varga T."/>
            <person name="Krizsan K."/>
            <person name="Foldi C."/>
            <person name="Dima B."/>
            <person name="Sanchez-Garcia M."/>
            <person name="Sanchez-Ramirez S."/>
            <person name="Szollosi G.J."/>
            <person name="Szarkandi J.G."/>
            <person name="Papp V."/>
            <person name="Albert L."/>
            <person name="Andreopoulos W."/>
            <person name="Angelini C."/>
            <person name="Antonin V."/>
            <person name="Barry K.W."/>
            <person name="Bougher N.L."/>
            <person name="Buchanan P."/>
            <person name="Buyck B."/>
            <person name="Bense V."/>
            <person name="Catcheside P."/>
            <person name="Chovatia M."/>
            <person name="Cooper J."/>
            <person name="Damon W."/>
            <person name="Desjardin D."/>
            <person name="Finy P."/>
            <person name="Geml J."/>
            <person name="Haridas S."/>
            <person name="Hughes K."/>
            <person name="Justo A."/>
            <person name="Karasinski D."/>
            <person name="Kautmanova I."/>
            <person name="Kiss B."/>
            <person name="Kocsube S."/>
            <person name="Kotiranta H."/>
            <person name="LaButti K.M."/>
            <person name="Lechner B.E."/>
            <person name="Liimatainen K."/>
            <person name="Lipzen A."/>
            <person name="Lukacs Z."/>
            <person name="Mihaltcheva S."/>
            <person name="Morgado L.N."/>
            <person name="Niskanen T."/>
            <person name="Noordeloos M.E."/>
            <person name="Ohm R.A."/>
            <person name="Ortiz-Santana B."/>
            <person name="Ovrebo C."/>
            <person name="Racz N."/>
            <person name="Riley R."/>
            <person name="Savchenko A."/>
            <person name="Shiryaev A."/>
            <person name="Soop K."/>
            <person name="Spirin V."/>
            <person name="Szebenyi C."/>
            <person name="Tomsovsky M."/>
            <person name="Tulloss R.E."/>
            <person name="Uehling J."/>
            <person name="Grigoriev I.V."/>
            <person name="Vagvolgyi C."/>
            <person name="Papp T."/>
            <person name="Martin F.M."/>
            <person name="Miettinen O."/>
            <person name="Hibbett D.S."/>
            <person name="Nagy L.G."/>
        </authorList>
    </citation>
    <scope>NUCLEOTIDE SEQUENCE [LARGE SCALE GENOMIC DNA]</scope>
    <source>
        <strain evidence="1 2">NL-1719</strain>
    </source>
</reference>
<proteinExistence type="predicted"/>
<evidence type="ECO:0000313" key="2">
    <source>
        <dbReference type="Proteomes" id="UP000308600"/>
    </source>
</evidence>
<organism evidence="1 2">
    <name type="scientific">Pluteus cervinus</name>
    <dbReference type="NCBI Taxonomy" id="181527"/>
    <lineage>
        <taxon>Eukaryota</taxon>
        <taxon>Fungi</taxon>
        <taxon>Dikarya</taxon>
        <taxon>Basidiomycota</taxon>
        <taxon>Agaricomycotina</taxon>
        <taxon>Agaricomycetes</taxon>
        <taxon>Agaricomycetidae</taxon>
        <taxon>Agaricales</taxon>
        <taxon>Pluteineae</taxon>
        <taxon>Pluteaceae</taxon>
        <taxon>Pluteus</taxon>
    </lineage>
</organism>
<name>A0ACD3B6J7_9AGAR</name>
<dbReference type="Proteomes" id="UP000308600">
    <property type="component" value="Unassembled WGS sequence"/>
</dbReference>
<accession>A0ACD3B6J7</accession>
<keyword evidence="2" id="KW-1185">Reference proteome</keyword>
<gene>
    <name evidence="1" type="ORF">BDN72DRAFT_956269</name>
</gene>
<evidence type="ECO:0000313" key="1">
    <source>
        <dbReference type="EMBL" id="TFK73698.1"/>
    </source>
</evidence>
<protein>
    <submittedName>
        <fullName evidence="1">Uncharacterized protein</fullName>
    </submittedName>
</protein>
<sequence>MSGVPAVFDGLTPSAIGGVELGTGLALIVHGSLISQYIAYYQRYPKDSVGLKLVVAATGLACLGHIVCITWALFDMSVKSLDDLSKPFAMPITVPIGLVFTSVLQLLVQMTYGYRMFKFSRNYIVPIFVAIGVIYNIVATPAFARKFPLTSFEDQLKYEKSVFWLINSVFINTAVNDVVITLSMVYYLKKGRQDVLQRTQKVIEKLVAWTIQSSAPTCILGFAIVATFMNNVSSNVWIGLSIFATPVYPAALLALLNGRESLTRNVTQVHVSTESAMYSTHGRSVGITSKLPAESRPELRSEFRA</sequence>